<sequence length="72" mass="7643">MVESEESGRDLTSLAVPCVGRLVATGEQTVPYHLPDAGGAVVEPVAVFLQELPASGRSASTLRSCDMDLLRW</sequence>
<evidence type="ECO:0000313" key="1">
    <source>
        <dbReference type="EMBL" id="MFM1731218.1"/>
    </source>
</evidence>
<comment type="caution">
    <text evidence="1">The sequence shown here is derived from an EMBL/GenBank/DDBJ whole genome shotgun (WGS) entry which is preliminary data.</text>
</comment>
<dbReference type="EMBL" id="JBDLNU010000007">
    <property type="protein sequence ID" value="MFM1731218.1"/>
    <property type="molecule type" value="Genomic_DNA"/>
</dbReference>
<reference evidence="1 2" key="1">
    <citation type="submission" date="2023-11" db="EMBL/GenBank/DDBJ databases">
        <authorList>
            <person name="Val-Calvo J."/>
            <person name="Scortti M."/>
            <person name="Vazquez-Boland J."/>
        </authorList>
    </citation>
    <scope>NUCLEOTIDE SEQUENCE [LARGE SCALE GENOMIC DNA]</scope>
    <source>
        <strain evidence="1 2">DSM 46662</strain>
    </source>
</reference>
<keyword evidence="2" id="KW-1185">Reference proteome</keyword>
<dbReference type="Proteomes" id="UP001629744">
    <property type="component" value="Unassembled WGS sequence"/>
</dbReference>
<protein>
    <submittedName>
        <fullName evidence="1">Uncharacterized protein</fullName>
    </submittedName>
</protein>
<gene>
    <name evidence="1" type="ORF">ABEU19_004777</name>
</gene>
<dbReference type="RefSeq" id="WP_348605230.1">
    <property type="nucleotide sequence ID" value="NZ_CP157276.1"/>
</dbReference>
<evidence type="ECO:0000313" key="2">
    <source>
        <dbReference type="Proteomes" id="UP001629744"/>
    </source>
</evidence>
<name>A0ABW9G1D9_9NOCA</name>
<proteinExistence type="predicted"/>
<organism evidence="1 2">
    <name type="scientific">Prescottella soli</name>
    <dbReference type="NCBI Taxonomy" id="1543852"/>
    <lineage>
        <taxon>Bacteria</taxon>
        <taxon>Bacillati</taxon>
        <taxon>Actinomycetota</taxon>
        <taxon>Actinomycetes</taxon>
        <taxon>Mycobacteriales</taxon>
        <taxon>Nocardiaceae</taxon>
        <taxon>Prescottella</taxon>
    </lineage>
</organism>
<accession>A0ABW9G1D9</accession>